<reference evidence="2 3" key="1">
    <citation type="submission" date="2024-09" db="EMBL/GenBank/DDBJ databases">
        <title>Chromosome-scale assembly of Riccia sorocarpa.</title>
        <authorList>
            <person name="Paukszto L."/>
        </authorList>
    </citation>
    <scope>NUCLEOTIDE SEQUENCE [LARGE SCALE GENOMIC DNA]</scope>
    <source>
        <strain evidence="2">LP-2024</strain>
        <tissue evidence="2">Aerial parts of the thallus</tissue>
    </source>
</reference>
<dbReference type="EMBL" id="JBJQOH010000004">
    <property type="protein sequence ID" value="KAL3689799.1"/>
    <property type="molecule type" value="Genomic_DNA"/>
</dbReference>
<feature type="region of interest" description="Disordered" evidence="1">
    <location>
        <begin position="146"/>
        <end position="172"/>
    </location>
</feature>
<comment type="caution">
    <text evidence="2">The sequence shown here is derived from an EMBL/GenBank/DDBJ whole genome shotgun (WGS) entry which is preliminary data.</text>
</comment>
<evidence type="ECO:0000313" key="2">
    <source>
        <dbReference type="EMBL" id="KAL3689799.1"/>
    </source>
</evidence>
<protein>
    <submittedName>
        <fullName evidence="2">Uncharacterized protein</fullName>
    </submittedName>
</protein>
<dbReference type="AlphaFoldDB" id="A0ABD3HI38"/>
<keyword evidence="3" id="KW-1185">Reference proteome</keyword>
<sequence>MAAIYNRLIHKTVQDFDIAAVTLNEKNLATDVDGHAALLCEYLGIEHWINIHHTYATEGVDAAVNLVTQLHEDLPTIQENDLMEEQAAEKTADQIGKVLSWVDLDKNTEKSPEKPVESLEIDVSTLVRSNPLINFSLLSEEDRAHYSESLDQLTQSEGSSNTDTGIPVVPTDSPRMLELRASEKKSMLWKLPNHSNLSPLTIDVWKKLANLTRITDSSPELHPDSTFFSVKQITEAILGYSILR</sequence>
<evidence type="ECO:0000313" key="3">
    <source>
        <dbReference type="Proteomes" id="UP001633002"/>
    </source>
</evidence>
<feature type="compositionally biased region" description="Polar residues" evidence="1">
    <location>
        <begin position="149"/>
        <end position="164"/>
    </location>
</feature>
<name>A0ABD3HI38_9MARC</name>
<organism evidence="2 3">
    <name type="scientific">Riccia sorocarpa</name>
    <dbReference type="NCBI Taxonomy" id="122646"/>
    <lineage>
        <taxon>Eukaryota</taxon>
        <taxon>Viridiplantae</taxon>
        <taxon>Streptophyta</taxon>
        <taxon>Embryophyta</taxon>
        <taxon>Marchantiophyta</taxon>
        <taxon>Marchantiopsida</taxon>
        <taxon>Marchantiidae</taxon>
        <taxon>Marchantiales</taxon>
        <taxon>Ricciaceae</taxon>
        <taxon>Riccia</taxon>
    </lineage>
</organism>
<evidence type="ECO:0000256" key="1">
    <source>
        <dbReference type="SAM" id="MobiDB-lite"/>
    </source>
</evidence>
<proteinExistence type="predicted"/>
<accession>A0ABD3HI38</accession>
<gene>
    <name evidence="2" type="ORF">R1sor_016108</name>
</gene>
<dbReference type="Proteomes" id="UP001633002">
    <property type="component" value="Unassembled WGS sequence"/>
</dbReference>